<feature type="signal peptide" evidence="1">
    <location>
        <begin position="1"/>
        <end position="32"/>
    </location>
</feature>
<sequence length="367" mass="40375">MYAVPSLSRLRTHFSGFVVLAAFILTSQPSAACPSVEARMAGLFDPQKGHFNVTVLAHRGLWGESAPNPRTPENSLASLQAADDACCDAVELDVKLTSEGVPVIMHDFNLGRTTDVYNFVGDKTQYDPILNTGSNPAVNTVPWETVKGLNLLTPSRDSATDYTVPSVTDVFDYWKEHHLTIPIIFDAKTKDAVHAIDVRAREQFGDRARDIVAVKVNATLYPTYASFSSGATAIRAIPVYTTNMLGKIDVPASIDDWRERRGSTAFEVNVKQFLGLLQGQLDTVKNANYAVGVFNAIPDGPGDGQFYYNDGHCCYRLSDLYFSYSGGKDTADNRGDFDYLRGQSFTFITTDKPTGLRDYLRARGLHD</sequence>
<evidence type="ECO:0000313" key="4">
    <source>
        <dbReference type="Proteomes" id="UP000821598"/>
    </source>
</evidence>
<accession>A0ABX2P056</accession>
<proteinExistence type="predicted"/>
<keyword evidence="1" id="KW-0732">Signal</keyword>
<gene>
    <name evidence="3" type="ORF">FSB64_41705</name>
</gene>
<reference evidence="3 4" key="1">
    <citation type="submission" date="2019-08" db="EMBL/GenBank/DDBJ databases">
        <title>Paraburkholderia simonii sp. nov. and P. youngii sp. nov. Brazilian and Mexican Mimosa-associated rhizobia.</title>
        <authorList>
            <person name="Mavima L."/>
            <person name="Beukes C.W."/>
            <person name="Palmer M."/>
            <person name="De Meyer S.E."/>
            <person name="James E.K."/>
            <person name="Maluk M."/>
            <person name="Avontuur J.R."/>
            <person name="Chan W.Y."/>
            <person name="Venter S.N."/>
            <person name="Steenkamp E.T."/>
        </authorList>
    </citation>
    <scope>NUCLEOTIDE SEQUENCE [LARGE SCALE GENOMIC DNA]</scope>
    <source>
        <strain evidence="3 4">JPY454</strain>
    </source>
</reference>
<keyword evidence="4" id="KW-1185">Reference proteome</keyword>
<dbReference type="CDD" id="cd08566">
    <property type="entry name" value="GDPD_AtGDE_like"/>
    <property type="match status" value="1"/>
</dbReference>
<dbReference type="PANTHER" id="PTHR46320">
    <property type="entry name" value="GLYCEROPHOSPHODIESTER PHOSPHODIESTERASE 1"/>
    <property type="match status" value="1"/>
</dbReference>
<organism evidence="3 4">
    <name type="scientific">Paraburkholderia youngii</name>
    <dbReference type="NCBI Taxonomy" id="2782701"/>
    <lineage>
        <taxon>Bacteria</taxon>
        <taxon>Pseudomonadati</taxon>
        <taxon>Pseudomonadota</taxon>
        <taxon>Betaproteobacteria</taxon>
        <taxon>Burkholderiales</taxon>
        <taxon>Burkholderiaceae</taxon>
        <taxon>Paraburkholderia</taxon>
    </lineage>
</organism>
<comment type="caution">
    <text evidence="3">The sequence shown here is derived from an EMBL/GenBank/DDBJ whole genome shotgun (WGS) entry which is preliminary data.</text>
</comment>
<dbReference type="InterPro" id="IPR030395">
    <property type="entry name" value="GP_PDE_dom"/>
</dbReference>
<evidence type="ECO:0000259" key="2">
    <source>
        <dbReference type="PROSITE" id="PS51704"/>
    </source>
</evidence>
<dbReference type="Proteomes" id="UP000821598">
    <property type="component" value="Unassembled WGS sequence"/>
</dbReference>
<evidence type="ECO:0000313" key="3">
    <source>
        <dbReference type="EMBL" id="NVI09901.1"/>
    </source>
</evidence>
<name>A0ABX2P056_9BURK</name>
<dbReference type="PROSITE" id="PS51704">
    <property type="entry name" value="GP_PDE"/>
    <property type="match status" value="1"/>
</dbReference>
<dbReference type="PANTHER" id="PTHR46320:SF1">
    <property type="entry name" value="GLYCEROPHOSPHODIESTER PHOSPHODIESTERASE 1"/>
    <property type="match status" value="1"/>
</dbReference>
<evidence type="ECO:0000256" key="1">
    <source>
        <dbReference type="SAM" id="SignalP"/>
    </source>
</evidence>
<dbReference type="RefSeq" id="WP_217910999.1">
    <property type="nucleotide sequence ID" value="NZ_VOMC01000183.1"/>
</dbReference>
<protein>
    <submittedName>
        <fullName evidence="3">Glycerophosphodiester phosphodiesterase family protein</fullName>
    </submittedName>
</protein>
<dbReference type="EMBL" id="VOMC01000183">
    <property type="protein sequence ID" value="NVI09901.1"/>
    <property type="molecule type" value="Genomic_DNA"/>
</dbReference>
<feature type="chain" id="PRO_5045264553" evidence="1">
    <location>
        <begin position="33"/>
        <end position="367"/>
    </location>
</feature>
<dbReference type="Pfam" id="PF03009">
    <property type="entry name" value="GDPD"/>
    <property type="match status" value="1"/>
</dbReference>
<feature type="domain" description="GP-PDE" evidence="2">
    <location>
        <begin position="53"/>
        <end position="360"/>
    </location>
</feature>